<accession>A0A0V1MWS1</accession>
<comment type="caution">
    <text evidence="1">The sequence shown here is derived from an EMBL/GenBank/DDBJ whole genome shotgun (WGS) entry which is preliminary data.</text>
</comment>
<keyword evidence="2" id="KW-1185">Reference proteome</keyword>
<evidence type="ECO:0000313" key="1">
    <source>
        <dbReference type="EMBL" id="KRZ76231.1"/>
    </source>
</evidence>
<sequence>MFSSPKDEQLVLTLCSILYKAAKRLLPCRLLQKAQSVVRNGHVGKQKKKTDEQADPCLLALAHKPHTKRYTNTQFCKQIV</sequence>
<protein>
    <submittedName>
        <fullName evidence="1">Uncharacterized protein</fullName>
    </submittedName>
</protein>
<organism evidence="1 2">
    <name type="scientific">Trichinella papuae</name>
    <dbReference type="NCBI Taxonomy" id="268474"/>
    <lineage>
        <taxon>Eukaryota</taxon>
        <taxon>Metazoa</taxon>
        <taxon>Ecdysozoa</taxon>
        <taxon>Nematoda</taxon>
        <taxon>Enoplea</taxon>
        <taxon>Dorylaimia</taxon>
        <taxon>Trichinellida</taxon>
        <taxon>Trichinellidae</taxon>
        <taxon>Trichinella</taxon>
    </lineage>
</organism>
<dbReference type="Proteomes" id="UP000054843">
    <property type="component" value="Unassembled WGS sequence"/>
</dbReference>
<dbReference type="EMBL" id="JYDO01000030">
    <property type="protein sequence ID" value="KRZ76231.1"/>
    <property type="molecule type" value="Genomic_DNA"/>
</dbReference>
<gene>
    <name evidence="1" type="ORF">T10_5994</name>
</gene>
<dbReference type="AlphaFoldDB" id="A0A0V1MWS1"/>
<evidence type="ECO:0000313" key="2">
    <source>
        <dbReference type="Proteomes" id="UP000054843"/>
    </source>
</evidence>
<name>A0A0V1MWS1_9BILA</name>
<proteinExistence type="predicted"/>
<reference evidence="1 2" key="1">
    <citation type="submission" date="2015-01" db="EMBL/GenBank/DDBJ databases">
        <title>Evolution of Trichinella species and genotypes.</title>
        <authorList>
            <person name="Korhonen P.K."/>
            <person name="Edoardo P."/>
            <person name="Giuseppe L.R."/>
            <person name="Gasser R.B."/>
        </authorList>
    </citation>
    <scope>NUCLEOTIDE SEQUENCE [LARGE SCALE GENOMIC DNA]</scope>
    <source>
        <strain evidence="1">ISS1980</strain>
    </source>
</reference>